<dbReference type="RefSeq" id="WP_082603304.1">
    <property type="nucleotide sequence ID" value="NZ_AZDJ01000016.1"/>
</dbReference>
<feature type="compositionally biased region" description="Polar residues" evidence="3">
    <location>
        <begin position="1"/>
        <end position="10"/>
    </location>
</feature>
<dbReference type="EMBL" id="AZDJ01000016">
    <property type="protein sequence ID" value="KRK72912.1"/>
    <property type="molecule type" value="Genomic_DNA"/>
</dbReference>
<dbReference type="PANTHER" id="PTHR34297:SF3">
    <property type="entry name" value="ALKALINE SHOCK PROTEIN 23"/>
    <property type="match status" value="1"/>
</dbReference>
<dbReference type="PANTHER" id="PTHR34297">
    <property type="entry name" value="HYPOTHETICAL CYTOSOLIC PROTEIN-RELATED"/>
    <property type="match status" value="1"/>
</dbReference>
<gene>
    <name evidence="4" type="ORF">FD02_GL001332</name>
</gene>
<evidence type="ECO:0000313" key="4">
    <source>
        <dbReference type="EMBL" id="KRK72912.1"/>
    </source>
</evidence>
<accession>A0A0R1JN69</accession>
<evidence type="ECO:0000256" key="2">
    <source>
        <dbReference type="ARBA" id="ARBA00039575"/>
    </source>
</evidence>
<dbReference type="Proteomes" id="UP000051804">
    <property type="component" value="Unassembled WGS sequence"/>
</dbReference>
<dbReference type="PATRIC" id="fig|1291734.4.peg.1370"/>
<dbReference type="STRING" id="1291734.FD02_GL001332"/>
<keyword evidence="5" id="KW-1185">Reference proteome</keyword>
<evidence type="ECO:0000313" key="5">
    <source>
        <dbReference type="Proteomes" id="UP000051804"/>
    </source>
</evidence>
<feature type="region of interest" description="Disordered" evidence="3">
    <location>
        <begin position="1"/>
        <end position="20"/>
    </location>
</feature>
<evidence type="ECO:0000256" key="3">
    <source>
        <dbReference type="SAM" id="MobiDB-lite"/>
    </source>
</evidence>
<comment type="similarity">
    <text evidence="1">Belongs to the asp23 family.</text>
</comment>
<evidence type="ECO:0000256" key="1">
    <source>
        <dbReference type="ARBA" id="ARBA00005721"/>
    </source>
</evidence>
<dbReference type="AlphaFoldDB" id="A0A0R1JN69"/>
<comment type="caution">
    <text evidence="4">The sequence shown here is derived from an EMBL/GenBank/DDBJ whole genome shotgun (WGS) entry which is preliminary data.</text>
</comment>
<organism evidence="4 5">
    <name type="scientific">Lacticaseibacillus nasuensis JCM 17158</name>
    <dbReference type="NCBI Taxonomy" id="1291734"/>
    <lineage>
        <taxon>Bacteria</taxon>
        <taxon>Bacillati</taxon>
        <taxon>Bacillota</taxon>
        <taxon>Bacilli</taxon>
        <taxon>Lactobacillales</taxon>
        <taxon>Lactobacillaceae</taxon>
        <taxon>Lacticaseibacillus</taxon>
    </lineage>
</organism>
<proteinExistence type="inferred from homology"/>
<dbReference type="Pfam" id="PF03780">
    <property type="entry name" value="Asp23"/>
    <property type="match status" value="1"/>
</dbReference>
<protein>
    <recommendedName>
        <fullName evidence="2">Stress response regulator gls24 homolog</fullName>
    </recommendedName>
</protein>
<sequence>MTMKTPTSAPTAAKPGQSPTGTLKYDDKVVQKIIGIALADIKGLLTVDGGFFANLADKVVNTNDVTSGIDVEVGETQVAVDLQIVAEYGIDINQLYQRMKDVIVKQVKEMTDLDVIEVNVTVTDIKTKAEYADASVSLQDRASHLVNTAKDKVSSDDHEPNRVE</sequence>
<name>A0A0R1JN69_9LACO</name>
<dbReference type="InterPro" id="IPR005531">
    <property type="entry name" value="Asp23"/>
</dbReference>
<dbReference type="OrthoDB" id="9808942at2"/>
<reference evidence="4 5" key="1">
    <citation type="journal article" date="2015" name="Genome Announc.">
        <title>Expanding the biotechnology potential of lactobacilli through comparative genomics of 213 strains and associated genera.</title>
        <authorList>
            <person name="Sun Z."/>
            <person name="Harris H.M."/>
            <person name="McCann A."/>
            <person name="Guo C."/>
            <person name="Argimon S."/>
            <person name="Zhang W."/>
            <person name="Yang X."/>
            <person name="Jeffery I.B."/>
            <person name="Cooney J.C."/>
            <person name="Kagawa T.F."/>
            <person name="Liu W."/>
            <person name="Song Y."/>
            <person name="Salvetti E."/>
            <person name="Wrobel A."/>
            <person name="Rasinkangas P."/>
            <person name="Parkhill J."/>
            <person name="Rea M.C."/>
            <person name="O'Sullivan O."/>
            <person name="Ritari J."/>
            <person name="Douillard F.P."/>
            <person name="Paul Ross R."/>
            <person name="Yang R."/>
            <person name="Briner A.E."/>
            <person name="Felis G.E."/>
            <person name="de Vos W.M."/>
            <person name="Barrangou R."/>
            <person name="Klaenhammer T.R."/>
            <person name="Caufield P.W."/>
            <person name="Cui Y."/>
            <person name="Zhang H."/>
            <person name="O'Toole P.W."/>
        </authorList>
    </citation>
    <scope>NUCLEOTIDE SEQUENCE [LARGE SCALE GENOMIC DNA]</scope>
    <source>
        <strain evidence="4 5">JCM 17158</strain>
    </source>
</reference>